<sequence>MNGFQLRLVGACILLFVLIGLLSGWSALFAADALLSTLLQAGLLILGLALVYQGENLRSSPAQ</sequence>
<dbReference type="RefSeq" id="WP_334122977.1">
    <property type="nucleotide sequence ID" value="NZ_CP125942.1"/>
</dbReference>
<keyword evidence="1" id="KW-0472">Membrane</keyword>
<keyword evidence="1" id="KW-1133">Transmembrane helix</keyword>
<accession>A0AAU6WBU5</accession>
<evidence type="ECO:0000313" key="3">
    <source>
        <dbReference type="Proteomes" id="UP001486888"/>
    </source>
</evidence>
<keyword evidence="1" id="KW-0812">Transmembrane</keyword>
<reference evidence="2 3" key="1">
    <citation type="submission" date="2023-05" db="EMBL/GenBank/DDBJ databases">
        <title>Glutamicibacter sp. B1, complete genome.</title>
        <authorList>
            <person name="Long Y.H."/>
            <person name="Fang T."/>
            <person name="Li X.Y."/>
        </authorList>
    </citation>
    <scope>NUCLEOTIDE SEQUENCE [LARGE SCALE GENOMIC DNA]</scope>
    <source>
        <strain evidence="2 3">B1</strain>
    </source>
</reference>
<name>A0AAU6WBU5_9MICC</name>
<proteinExistence type="predicted"/>
<evidence type="ECO:0000313" key="2">
    <source>
        <dbReference type="EMBL" id="XAO44603.1"/>
    </source>
</evidence>
<dbReference type="KEGG" id="gey:QMQ05_09460"/>
<feature type="transmembrane region" description="Helical" evidence="1">
    <location>
        <begin position="34"/>
        <end position="52"/>
    </location>
</feature>
<dbReference type="Proteomes" id="UP001486888">
    <property type="component" value="Chromosome"/>
</dbReference>
<evidence type="ECO:0000256" key="1">
    <source>
        <dbReference type="SAM" id="Phobius"/>
    </source>
</evidence>
<dbReference type="EMBL" id="CP125942">
    <property type="protein sequence ID" value="XAO44603.1"/>
    <property type="molecule type" value="Genomic_DNA"/>
</dbReference>
<keyword evidence="3" id="KW-1185">Reference proteome</keyword>
<organism evidence="2 3">
    <name type="scientific">Glutamicibacter ectropisis</name>
    <dbReference type="NCBI Taxonomy" id="3046593"/>
    <lineage>
        <taxon>Bacteria</taxon>
        <taxon>Bacillati</taxon>
        <taxon>Actinomycetota</taxon>
        <taxon>Actinomycetes</taxon>
        <taxon>Micrococcales</taxon>
        <taxon>Micrococcaceae</taxon>
        <taxon>Glutamicibacter</taxon>
    </lineage>
</organism>
<protein>
    <submittedName>
        <fullName evidence="2">Uncharacterized protein</fullName>
    </submittedName>
</protein>
<gene>
    <name evidence="2" type="ORF">QMQ05_09460</name>
</gene>
<dbReference type="AlphaFoldDB" id="A0AAU6WBU5"/>